<feature type="compositionally biased region" description="Basic residues" evidence="1">
    <location>
        <begin position="179"/>
        <end position="197"/>
    </location>
</feature>
<keyword evidence="3" id="KW-1185">Reference proteome</keyword>
<feature type="region of interest" description="Disordered" evidence="1">
    <location>
        <begin position="176"/>
        <end position="252"/>
    </location>
</feature>
<protein>
    <submittedName>
        <fullName evidence="2">Uncharacterized protein</fullName>
    </submittedName>
</protein>
<dbReference type="EMBL" id="CAJPDR010000022">
    <property type="protein sequence ID" value="CAF9907593.1"/>
    <property type="molecule type" value="Genomic_DNA"/>
</dbReference>
<feature type="compositionally biased region" description="Basic and acidic residues" evidence="1">
    <location>
        <begin position="1"/>
        <end position="11"/>
    </location>
</feature>
<organism evidence="2 3">
    <name type="scientific">Alectoria fallacina</name>
    <dbReference type="NCBI Taxonomy" id="1903189"/>
    <lineage>
        <taxon>Eukaryota</taxon>
        <taxon>Fungi</taxon>
        <taxon>Dikarya</taxon>
        <taxon>Ascomycota</taxon>
        <taxon>Pezizomycotina</taxon>
        <taxon>Lecanoromycetes</taxon>
        <taxon>OSLEUM clade</taxon>
        <taxon>Lecanoromycetidae</taxon>
        <taxon>Lecanorales</taxon>
        <taxon>Lecanorineae</taxon>
        <taxon>Parmeliaceae</taxon>
        <taxon>Alectoria</taxon>
    </lineage>
</organism>
<dbReference type="OrthoDB" id="5425061at2759"/>
<comment type="caution">
    <text evidence="2">The sequence shown here is derived from an EMBL/GenBank/DDBJ whole genome shotgun (WGS) entry which is preliminary data.</text>
</comment>
<evidence type="ECO:0000256" key="1">
    <source>
        <dbReference type="SAM" id="MobiDB-lite"/>
    </source>
</evidence>
<proteinExistence type="predicted"/>
<feature type="compositionally biased region" description="Polar residues" evidence="1">
    <location>
        <begin position="43"/>
        <end position="62"/>
    </location>
</feature>
<feature type="compositionally biased region" description="Basic and acidic residues" evidence="1">
    <location>
        <begin position="198"/>
        <end position="224"/>
    </location>
</feature>
<evidence type="ECO:0000313" key="3">
    <source>
        <dbReference type="Proteomes" id="UP000664203"/>
    </source>
</evidence>
<dbReference type="Proteomes" id="UP000664203">
    <property type="component" value="Unassembled WGS sequence"/>
</dbReference>
<dbReference type="InterPro" id="IPR018555">
    <property type="entry name" value="C630.06c-like"/>
</dbReference>
<dbReference type="Pfam" id="PF09428">
    <property type="entry name" value="DUF2011"/>
    <property type="match status" value="1"/>
</dbReference>
<name>A0A8H3ELJ5_9LECA</name>
<dbReference type="AlphaFoldDB" id="A0A8H3ELJ5"/>
<gene>
    <name evidence="2" type="ORF">ALECFALPRED_003544</name>
</gene>
<feature type="region of interest" description="Disordered" evidence="1">
    <location>
        <begin position="86"/>
        <end position="113"/>
    </location>
</feature>
<feature type="compositionally biased region" description="Basic residues" evidence="1">
    <location>
        <begin position="225"/>
        <end position="244"/>
    </location>
</feature>
<evidence type="ECO:0000313" key="2">
    <source>
        <dbReference type="EMBL" id="CAF9907593.1"/>
    </source>
</evidence>
<feature type="region of interest" description="Disordered" evidence="1">
    <location>
        <begin position="40"/>
        <end position="66"/>
    </location>
</feature>
<reference evidence="2" key="1">
    <citation type="submission" date="2021-03" db="EMBL/GenBank/DDBJ databases">
        <authorList>
            <person name="Tagirdzhanova G."/>
        </authorList>
    </citation>
    <scope>NUCLEOTIDE SEQUENCE</scope>
</reference>
<accession>A0A8H3ELJ5</accession>
<feature type="region of interest" description="Disordered" evidence="1">
    <location>
        <begin position="1"/>
        <end position="23"/>
    </location>
</feature>
<sequence>MNDRSIDRTDLESPTSELNSPDPALESYFRQQLEQLYADPSQPLATNDETNSIKLSGTTVEQVQGKEEEEYDFRLFKRPLAPGLASLGASNGPQRIALRSPSPTSGELGFTNGRRPDKYYFTGDTGAELAEQYAAAAVSGQDIIEGLKMRWRGMELPWRVTVIQTTEPSKVVGLERQRRTQISKRKRSGKKRRVVIRKKIEAKAAKEKATRQGQAEKEAAEREKRTRKNREKKVKKRQKDKLKKVNGVQDPA</sequence>